<dbReference type="Proteomes" id="UP000221795">
    <property type="component" value="Segment"/>
</dbReference>
<protein>
    <submittedName>
        <fullName evidence="1">Uncharacterized protein</fullName>
    </submittedName>
</protein>
<proteinExistence type="predicted"/>
<dbReference type="Pfam" id="PF25745">
    <property type="entry name" value="Phage_GP58"/>
    <property type="match status" value="1"/>
</dbReference>
<reference evidence="1" key="1">
    <citation type="journal article" date="2017" name="Viruses">
        <title>Characterization of Bacillus subtilis Viruses vB_BsuM-Goe2 and vB_BsuM-Goe3.</title>
        <authorList>
            <person name="Willms I.M."/>
            <person name="Hoppert M."/>
            <person name="Hertel R."/>
        </authorList>
    </citation>
    <scope>NUCLEOTIDE SEQUENCE [LARGE SCALE GENOMIC DNA]</scope>
</reference>
<dbReference type="EMBL" id="KY368640">
    <property type="protein sequence ID" value="APZ82706.1"/>
    <property type="molecule type" value="Genomic_DNA"/>
</dbReference>
<evidence type="ECO:0000313" key="2">
    <source>
        <dbReference type="EMBL" id="APZ82706.1"/>
    </source>
</evidence>
<accession>A0A217EQX7</accession>
<name>A0A217EQX7_BPGO3</name>
<keyword evidence="3" id="KW-1185">Reference proteome</keyword>
<dbReference type="InterPro" id="IPR058000">
    <property type="entry name" value="Gp58_bacteriophage"/>
</dbReference>
<organismHost>
    <name type="scientific">Bacillus subtilis</name>
    <dbReference type="NCBI Taxonomy" id="1423"/>
</organismHost>
<sequence>MTTLAEYRVDNCNGCGKVYLVGESRDRNKCAGCSK</sequence>
<dbReference type="EMBL" id="KY368640">
    <property type="protein sequence ID" value="APZ82470.1"/>
    <property type="molecule type" value="Genomic_DNA"/>
</dbReference>
<evidence type="ECO:0000313" key="3">
    <source>
        <dbReference type="Proteomes" id="UP000221795"/>
    </source>
</evidence>
<evidence type="ECO:0000313" key="1">
    <source>
        <dbReference type="EMBL" id="APZ82470.1"/>
    </source>
</evidence>
<organism evidence="1 3">
    <name type="scientific">Bacillus phage vB_BsuM-Goe3</name>
    <dbReference type="NCBI Taxonomy" id="1933063"/>
    <lineage>
        <taxon>Viruses</taxon>
        <taxon>Duplodnaviria</taxon>
        <taxon>Heunggongvirae</taxon>
        <taxon>Uroviricota</taxon>
        <taxon>Caudoviricetes</taxon>
        <taxon>Herelleviridae</taxon>
        <taxon>Bastillevirinae</taxon>
        <taxon>Grisebachstrassevirus</taxon>
        <taxon>Grisebachstrassevirus goe3</taxon>
    </lineage>
</organism>
<gene>
    <name evidence="1" type="ORF">Goe3_c00400</name>
    <name evidence="2" type="ORF">Goe3_c24500</name>
</gene>